<proteinExistence type="predicted"/>
<dbReference type="InterPro" id="IPR037914">
    <property type="entry name" value="SpoVT-AbrB_sf"/>
</dbReference>
<dbReference type="Pfam" id="PF04014">
    <property type="entry name" value="MazE_antitoxin"/>
    <property type="match status" value="1"/>
</dbReference>
<comment type="caution">
    <text evidence="2">The sequence shown here is derived from an EMBL/GenBank/DDBJ whole genome shotgun (WGS) entry which is preliminary data.</text>
</comment>
<dbReference type="Gene3D" id="2.10.260.10">
    <property type="match status" value="1"/>
</dbReference>
<organism evidence="2">
    <name type="scientific">marine sediment metagenome</name>
    <dbReference type="NCBI Taxonomy" id="412755"/>
    <lineage>
        <taxon>unclassified sequences</taxon>
        <taxon>metagenomes</taxon>
        <taxon>ecological metagenomes</taxon>
    </lineage>
</organism>
<dbReference type="EMBL" id="LAZR01002380">
    <property type="protein sequence ID" value="KKN30789.1"/>
    <property type="molecule type" value="Genomic_DNA"/>
</dbReference>
<name>A0A0F9PKV4_9ZZZZ</name>
<evidence type="ECO:0000259" key="1">
    <source>
        <dbReference type="SMART" id="SM00966"/>
    </source>
</evidence>
<sequence length="85" mass="9969">MIKMKNEVTVTSRGMVTIPSKLRKKLNIKDGSKLIVKEHKLGLLYIPITELEDLFGVDSKELGYEMIRELHEDRKKERIKETEKK</sequence>
<dbReference type="InterPro" id="IPR007159">
    <property type="entry name" value="SpoVT-AbrB_dom"/>
</dbReference>
<protein>
    <recommendedName>
        <fullName evidence="1">SpoVT-AbrB domain-containing protein</fullName>
    </recommendedName>
</protein>
<evidence type="ECO:0000313" key="2">
    <source>
        <dbReference type="EMBL" id="KKN30789.1"/>
    </source>
</evidence>
<accession>A0A0F9PKV4</accession>
<dbReference type="SMART" id="SM00966">
    <property type="entry name" value="SpoVT_AbrB"/>
    <property type="match status" value="1"/>
</dbReference>
<feature type="domain" description="SpoVT-AbrB" evidence="1">
    <location>
        <begin position="8"/>
        <end position="53"/>
    </location>
</feature>
<dbReference type="GO" id="GO:0003677">
    <property type="term" value="F:DNA binding"/>
    <property type="evidence" value="ECO:0007669"/>
    <property type="project" value="InterPro"/>
</dbReference>
<dbReference type="NCBIfam" id="TIGR01439">
    <property type="entry name" value="lp_hng_hel_AbrB"/>
    <property type="match status" value="1"/>
</dbReference>
<dbReference type="AlphaFoldDB" id="A0A0F9PKV4"/>
<gene>
    <name evidence="2" type="ORF">LCGC14_0830540</name>
</gene>
<dbReference type="SUPFAM" id="SSF89447">
    <property type="entry name" value="AbrB/MazE/MraZ-like"/>
    <property type="match status" value="1"/>
</dbReference>
<reference evidence="2" key="1">
    <citation type="journal article" date="2015" name="Nature">
        <title>Complex archaea that bridge the gap between prokaryotes and eukaryotes.</title>
        <authorList>
            <person name="Spang A."/>
            <person name="Saw J.H."/>
            <person name="Jorgensen S.L."/>
            <person name="Zaremba-Niedzwiedzka K."/>
            <person name="Martijn J."/>
            <person name="Lind A.E."/>
            <person name="van Eijk R."/>
            <person name="Schleper C."/>
            <person name="Guy L."/>
            <person name="Ettema T.J."/>
        </authorList>
    </citation>
    <scope>NUCLEOTIDE SEQUENCE</scope>
</reference>